<evidence type="ECO:0000313" key="4">
    <source>
        <dbReference type="Proteomes" id="UP001154114"/>
    </source>
</evidence>
<dbReference type="AlphaFoldDB" id="A0A9N8KT88"/>
<accession>A0A9N8KT88</accession>
<evidence type="ECO:0000256" key="1">
    <source>
        <dbReference type="SAM" id="MobiDB-lite"/>
    </source>
</evidence>
<keyword evidence="4" id="KW-1185">Reference proteome</keyword>
<keyword evidence="2" id="KW-1133">Transmembrane helix</keyword>
<feature type="transmembrane region" description="Helical" evidence="2">
    <location>
        <begin position="160"/>
        <end position="178"/>
    </location>
</feature>
<proteinExistence type="predicted"/>
<keyword evidence="2" id="KW-0812">Transmembrane</keyword>
<evidence type="ECO:0000256" key="2">
    <source>
        <dbReference type="SAM" id="Phobius"/>
    </source>
</evidence>
<dbReference type="Proteomes" id="UP001154114">
    <property type="component" value="Chromosome 1"/>
</dbReference>
<dbReference type="EMBL" id="LR824004">
    <property type="protein sequence ID" value="CAD0194295.1"/>
    <property type="molecule type" value="Genomic_DNA"/>
</dbReference>
<name>A0A9N8KT88_CHRIL</name>
<keyword evidence="2" id="KW-0472">Membrane</keyword>
<organism evidence="3 4">
    <name type="scientific">Chrysodeixis includens</name>
    <name type="common">Soybean looper</name>
    <name type="synonym">Pseudoplusia includens</name>
    <dbReference type="NCBI Taxonomy" id="689277"/>
    <lineage>
        <taxon>Eukaryota</taxon>
        <taxon>Metazoa</taxon>
        <taxon>Ecdysozoa</taxon>
        <taxon>Arthropoda</taxon>
        <taxon>Hexapoda</taxon>
        <taxon>Insecta</taxon>
        <taxon>Pterygota</taxon>
        <taxon>Neoptera</taxon>
        <taxon>Endopterygota</taxon>
        <taxon>Lepidoptera</taxon>
        <taxon>Glossata</taxon>
        <taxon>Ditrysia</taxon>
        <taxon>Noctuoidea</taxon>
        <taxon>Noctuidae</taxon>
        <taxon>Plusiinae</taxon>
        <taxon>Chrysodeixis</taxon>
    </lineage>
</organism>
<evidence type="ECO:0000313" key="3">
    <source>
        <dbReference type="EMBL" id="CAD0194295.1"/>
    </source>
</evidence>
<protein>
    <submittedName>
        <fullName evidence="3">Uncharacterized protein</fullName>
    </submittedName>
</protein>
<feature type="compositionally biased region" description="Basic residues" evidence="1">
    <location>
        <begin position="95"/>
        <end position="105"/>
    </location>
</feature>
<feature type="transmembrane region" description="Helical" evidence="2">
    <location>
        <begin position="198"/>
        <end position="218"/>
    </location>
</feature>
<feature type="region of interest" description="Disordered" evidence="1">
    <location>
        <begin position="76"/>
        <end position="140"/>
    </location>
</feature>
<sequence length="219" mass="24545">MRARMRKPLTSKVLKSLAGRVSLRERRCDATGCISNPFIRYPSGDGRRSYCVKHPRGGRVAATLARVLLEELYSGSARSGGKGKVPLRQSWQSRGRGRRRRRGRRGAGQAAARRRRARQQHHHPPPGHHEITVRTRRATHAPERTVTAATRRLTASHAHATTFTFVVLVVVAYCPTPMKVGFHWSLRPPAQHRSRADQPSPAITPLTSYLLLLLLITLN</sequence>
<gene>
    <name evidence="3" type="ORF">CINC_LOCUS586</name>
</gene>
<feature type="compositionally biased region" description="Basic residues" evidence="1">
    <location>
        <begin position="112"/>
        <end position="126"/>
    </location>
</feature>
<reference evidence="3" key="1">
    <citation type="submission" date="2021-12" db="EMBL/GenBank/DDBJ databases">
        <authorList>
            <person name="King R."/>
        </authorList>
    </citation>
    <scope>NUCLEOTIDE SEQUENCE</scope>
</reference>